<keyword evidence="3" id="KW-0812">Transmembrane</keyword>
<evidence type="ECO:0000313" key="7">
    <source>
        <dbReference type="Proteomes" id="UP000003860"/>
    </source>
</evidence>
<comment type="similarity">
    <text evidence="2">Belongs to the 5'-nucleotidase family.</text>
</comment>
<reference evidence="6" key="2">
    <citation type="submission" date="2011-01" db="EMBL/GenBank/DDBJ databases">
        <title>The Non-contiguous Finished genome of Clostridium papyrosolvens.</title>
        <authorList>
            <person name="Lucas S."/>
            <person name="Copeland A."/>
            <person name="Lapidus A."/>
            <person name="Cheng J.-F."/>
            <person name="Goodwin L."/>
            <person name="Pitluck S."/>
            <person name="Misra M."/>
            <person name="Chertkov O."/>
            <person name="Detter J.C."/>
            <person name="Han C."/>
            <person name="Tapia R."/>
            <person name="Land M."/>
            <person name="Hauser L."/>
            <person name="Kyrpides N."/>
            <person name="Ivanova N."/>
            <person name="Pagani I."/>
            <person name="Mouttaki H."/>
            <person name="He Z."/>
            <person name="Zhou J."/>
            <person name="Hemme C.L."/>
            <person name="Woyke T."/>
        </authorList>
    </citation>
    <scope>NUCLEOTIDE SEQUENCE [LARGE SCALE GENOMIC DNA]</scope>
    <source>
        <strain evidence="6">DSM 2782</strain>
    </source>
</reference>
<feature type="domain" description="Calcineurin-like phosphoesterase" evidence="4">
    <location>
        <begin position="33"/>
        <end position="268"/>
    </location>
</feature>
<dbReference type="PANTHER" id="PTHR11575:SF24">
    <property type="entry name" value="5'-NUCLEOTIDASE"/>
    <property type="match status" value="1"/>
</dbReference>
<dbReference type="PRINTS" id="PR01607">
    <property type="entry name" value="APYRASEFAMLY"/>
</dbReference>
<dbReference type="Proteomes" id="UP000003860">
    <property type="component" value="Unassembled WGS sequence"/>
</dbReference>
<dbReference type="PANTHER" id="PTHR11575">
    <property type="entry name" value="5'-NUCLEOTIDASE-RELATED"/>
    <property type="match status" value="1"/>
</dbReference>
<keyword evidence="2" id="KW-0378">Hydrolase</keyword>
<sequence>MRYKILALFAITIIIIIISVFSKTFAYQEAREIKILFTHDIHDHLLPNKGEYNGNTVWTGGYSRLKTAIDKEKADSKNTVLVDAGDYSMGDLFQSLFSTDAPELRIMGQMGYDVTTFGNHEFEFKDTGLSGHLYAAKNSGDKLPQIVTSNIEFPDVKKMNKSSYELQQAMKAYGVKEYTILNKGGIRIGIFGLMGRDADSCRTASEITFDNIVESSKKVVKKLKQEGVDLIVCLSHSGTWEKSSKSEDEILAKKVPEINVIISGHTHTLLQKPIIHGNTVIGSCGEYGNNLGVIELVQTSGKGWSLKDYHLKNIDQSINENIEISQTISKFKDMVQQKYLNYFDLQFDEVLCKSPFSFIATDQIGKKLQEDTLGNLISDGYIYSVKQAEGGAYEPVAVAIAPVGTIRGSFVEGEITVQDAFISSCLGIGPDDISGYPLISVYLTGKELKNLCELDASISPMLSYAQLYMSGISYTFNPNRMMLNRVTEAYLQKHDGTKEKINDKKLYRVVSGLYNAQMLSTVGDRSFGLLPIIPKTRDGKPIKNFNSRIIYTNSGGHTTELKEWLATARYLQSFPKVEGVPQIPYYYNTLHGRKIIDNTNSLGAILGNPNSIAVKLYLLVFAAVAVISAAVLGIVRFVRKRKSNKTAV</sequence>
<dbReference type="InterPro" id="IPR008334">
    <property type="entry name" value="5'-Nucleotdase_C"/>
</dbReference>
<protein>
    <submittedName>
        <fullName evidence="6">5'-Nucleotidase domain-containing protein</fullName>
    </submittedName>
</protein>
<dbReference type="GO" id="GO:0030288">
    <property type="term" value="C:outer membrane-bounded periplasmic space"/>
    <property type="evidence" value="ECO:0007669"/>
    <property type="project" value="TreeGrafter"/>
</dbReference>
<dbReference type="GO" id="GO:0016787">
    <property type="term" value="F:hydrolase activity"/>
    <property type="evidence" value="ECO:0007669"/>
    <property type="project" value="UniProtKB-KW"/>
</dbReference>
<dbReference type="InterPro" id="IPR006179">
    <property type="entry name" value="5_nucleotidase/apyrase"/>
</dbReference>
<dbReference type="AlphaFoldDB" id="F1T7R0"/>
<name>F1T7R0_9FIRM</name>
<evidence type="ECO:0000259" key="4">
    <source>
        <dbReference type="Pfam" id="PF00149"/>
    </source>
</evidence>
<feature type="transmembrane region" description="Helical" evidence="3">
    <location>
        <begin position="616"/>
        <end position="638"/>
    </location>
</feature>
<evidence type="ECO:0000256" key="1">
    <source>
        <dbReference type="ARBA" id="ARBA00022729"/>
    </source>
</evidence>
<evidence type="ECO:0000256" key="2">
    <source>
        <dbReference type="RuleBase" id="RU362119"/>
    </source>
</evidence>
<dbReference type="Gene3D" id="3.90.780.10">
    <property type="entry name" value="5'-Nucleotidase, C-terminal domain"/>
    <property type="match status" value="1"/>
</dbReference>
<dbReference type="STRING" id="588581.Cpap_3944"/>
<dbReference type="Pfam" id="PF00149">
    <property type="entry name" value="Metallophos"/>
    <property type="match status" value="1"/>
</dbReference>
<dbReference type="SUPFAM" id="SSF55816">
    <property type="entry name" value="5'-nucleotidase (syn. UDP-sugar hydrolase), C-terminal domain"/>
    <property type="match status" value="1"/>
</dbReference>
<dbReference type="GO" id="GO:0009166">
    <property type="term" value="P:nucleotide catabolic process"/>
    <property type="evidence" value="ECO:0007669"/>
    <property type="project" value="InterPro"/>
</dbReference>
<dbReference type="InterPro" id="IPR029052">
    <property type="entry name" value="Metallo-depent_PP-like"/>
</dbReference>
<dbReference type="OrthoDB" id="9800780at2"/>
<gene>
    <name evidence="6" type="ORF">Cpap_3944</name>
</gene>
<dbReference type="eggNOG" id="COG0737">
    <property type="taxonomic scope" value="Bacteria"/>
</dbReference>
<keyword evidence="7" id="KW-1185">Reference proteome</keyword>
<dbReference type="InterPro" id="IPR004843">
    <property type="entry name" value="Calcineurin-like_PHP"/>
</dbReference>
<evidence type="ECO:0000259" key="5">
    <source>
        <dbReference type="Pfam" id="PF02872"/>
    </source>
</evidence>
<dbReference type="InterPro" id="IPR036907">
    <property type="entry name" value="5'-Nucleotdase_C_sf"/>
</dbReference>
<dbReference type="RefSeq" id="WP_004616263.1">
    <property type="nucleotide sequence ID" value="NZ_ACXX02000001.1"/>
</dbReference>
<dbReference type="SUPFAM" id="SSF56300">
    <property type="entry name" value="Metallo-dependent phosphatases"/>
    <property type="match status" value="1"/>
</dbReference>
<keyword evidence="1" id="KW-0732">Signal</keyword>
<feature type="domain" description="5'-Nucleotidase C-terminal" evidence="5">
    <location>
        <begin position="366"/>
        <end position="516"/>
    </location>
</feature>
<accession>F1T7R0</accession>
<reference evidence="6" key="1">
    <citation type="submission" date="2009-07" db="EMBL/GenBank/DDBJ databases">
        <authorList>
            <consortium name="US DOE Joint Genome Institute (JGI-PGF)"/>
            <person name="Lucas S."/>
            <person name="Copeland A."/>
            <person name="Lapidus A."/>
            <person name="Glavina del Rio T."/>
            <person name="Tice H."/>
            <person name="Bruce D."/>
            <person name="Goodwin L."/>
            <person name="Pitluck S."/>
            <person name="Larimer F."/>
            <person name="Land M.L."/>
            <person name="Mouttaki H."/>
            <person name="He Z."/>
            <person name="Zhou J."/>
            <person name="Hemme C.L."/>
        </authorList>
    </citation>
    <scope>NUCLEOTIDE SEQUENCE [LARGE SCALE GENOMIC DNA]</scope>
    <source>
        <strain evidence="6">DSM 2782</strain>
    </source>
</reference>
<proteinExistence type="inferred from homology"/>
<dbReference type="Pfam" id="PF02872">
    <property type="entry name" value="5_nucleotid_C"/>
    <property type="match status" value="1"/>
</dbReference>
<keyword evidence="3" id="KW-0472">Membrane</keyword>
<dbReference type="GO" id="GO:0000166">
    <property type="term" value="F:nucleotide binding"/>
    <property type="evidence" value="ECO:0007669"/>
    <property type="project" value="UniProtKB-KW"/>
</dbReference>
<keyword evidence="3" id="KW-1133">Transmembrane helix</keyword>
<evidence type="ECO:0000256" key="3">
    <source>
        <dbReference type="SAM" id="Phobius"/>
    </source>
</evidence>
<dbReference type="EMBL" id="ACXX02000001">
    <property type="protein sequence ID" value="EGD49508.1"/>
    <property type="molecule type" value="Genomic_DNA"/>
</dbReference>
<organism evidence="6 7">
    <name type="scientific">Ruminiclostridium papyrosolvens DSM 2782</name>
    <dbReference type="NCBI Taxonomy" id="588581"/>
    <lineage>
        <taxon>Bacteria</taxon>
        <taxon>Bacillati</taxon>
        <taxon>Bacillota</taxon>
        <taxon>Clostridia</taxon>
        <taxon>Eubacteriales</taxon>
        <taxon>Oscillospiraceae</taxon>
        <taxon>Ruminiclostridium</taxon>
    </lineage>
</organism>
<dbReference type="Gene3D" id="3.60.21.10">
    <property type="match status" value="1"/>
</dbReference>
<comment type="caution">
    <text evidence="6">The sequence shown here is derived from an EMBL/GenBank/DDBJ whole genome shotgun (WGS) entry which is preliminary data.</text>
</comment>
<evidence type="ECO:0000313" key="6">
    <source>
        <dbReference type="EMBL" id="EGD49508.1"/>
    </source>
</evidence>
<keyword evidence="2" id="KW-0547">Nucleotide-binding</keyword>
<dbReference type="CDD" id="cd00845">
    <property type="entry name" value="MPP_UshA_N_like"/>
    <property type="match status" value="1"/>
</dbReference>